<dbReference type="AlphaFoldDB" id="A0A0F9JIW9"/>
<organism evidence="1">
    <name type="scientific">marine sediment metagenome</name>
    <dbReference type="NCBI Taxonomy" id="412755"/>
    <lineage>
        <taxon>unclassified sequences</taxon>
        <taxon>metagenomes</taxon>
        <taxon>ecological metagenomes</taxon>
    </lineage>
</organism>
<sequence length="63" mass="7050">MSEKYIQPSELLDQFHRELGKPADSQARQAVAISDVDYWIARALLEIASQLDGIRFELSGSKG</sequence>
<gene>
    <name evidence="1" type="ORF">LCGC14_1447100</name>
</gene>
<evidence type="ECO:0000313" key="1">
    <source>
        <dbReference type="EMBL" id="KKM69799.1"/>
    </source>
</evidence>
<dbReference type="EMBL" id="LAZR01009928">
    <property type="protein sequence ID" value="KKM69799.1"/>
    <property type="molecule type" value="Genomic_DNA"/>
</dbReference>
<comment type="caution">
    <text evidence="1">The sequence shown here is derived from an EMBL/GenBank/DDBJ whole genome shotgun (WGS) entry which is preliminary data.</text>
</comment>
<name>A0A0F9JIW9_9ZZZZ</name>
<accession>A0A0F9JIW9</accession>
<reference evidence="1" key="1">
    <citation type="journal article" date="2015" name="Nature">
        <title>Complex archaea that bridge the gap between prokaryotes and eukaryotes.</title>
        <authorList>
            <person name="Spang A."/>
            <person name="Saw J.H."/>
            <person name="Jorgensen S.L."/>
            <person name="Zaremba-Niedzwiedzka K."/>
            <person name="Martijn J."/>
            <person name="Lind A.E."/>
            <person name="van Eijk R."/>
            <person name="Schleper C."/>
            <person name="Guy L."/>
            <person name="Ettema T.J."/>
        </authorList>
    </citation>
    <scope>NUCLEOTIDE SEQUENCE</scope>
</reference>
<proteinExistence type="predicted"/>
<protein>
    <submittedName>
        <fullName evidence="1">Uncharacterized protein</fullName>
    </submittedName>
</protein>